<dbReference type="InterPro" id="IPR038765">
    <property type="entry name" value="Papain-like_cys_pep_sf"/>
</dbReference>
<feature type="transmembrane region" description="Helical" evidence="1">
    <location>
        <begin position="248"/>
        <end position="270"/>
    </location>
</feature>
<keyword evidence="1" id="KW-0812">Transmembrane</keyword>
<dbReference type="EMBL" id="HBEM01020537">
    <property type="protein sequence ID" value="CAD8455121.1"/>
    <property type="molecule type" value="Transcribed_RNA"/>
</dbReference>
<keyword evidence="1" id="KW-1133">Transmembrane helix</keyword>
<proteinExistence type="predicted"/>
<dbReference type="PANTHER" id="PTHR47112">
    <property type="entry name" value="PX DOMAIN-CONTAINING PROTEIN"/>
    <property type="match status" value="1"/>
</dbReference>
<dbReference type="Gene3D" id="3.90.1720.10">
    <property type="entry name" value="endopeptidase domain like (from Nostoc punctiforme)"/>
    <property type="match status" value="1"/>
</dbReference>
<feature type="transmembrane region" description="Helical" evidence="1">
    <location>
        <begin position="213"/>
        <end position="236"/>
    </location>
</feature>
<accession>A0A7S0DHG1</accession>
<organism evidence="2">
    <name type="scientific">Amorphochlora amoebiformis</name>
    <dbReference type="NCBI Taxonomy" id="1561963"/>
    <lineage>
        <taxon>Eukaryota</taxon>
        <taxon>Sar</taxon>
        <taxon>Rhizaria</taxon>
        <taxon>Cercozoa</taxon>
        <taxon>Chlorarachniophyceae</taxon>
        <taxon>Amorphochlora</taxon>
    </lineage>
</organism>
<evidence type="ECO:0000256" key="1">
    <source>
        <dbReference type="SAM" id="Phobius"/>
    </source>
</evidence>
<reference evidence="2" key="1">
    <citation type="submission" date="2021-01" db="EMBL/GenBank/DDBJ databases">
        <authorList>
            <person name="Corre E."/>
            <person name="Pelletier E."/>
            <person name="Niang G."/>
            <person name="Scheremetjew M."/>
            <person name="Finn R."/>
            <person name="Kale V."/>
            <person name="Holt S."/>
            <person name="Cochrane G."/>
            <person name="Meng A."/>
            <person name="Brown T."/>
            <person name="Cohen L."/>
        </authorList>
    </citation>
    <scope>NUCLEOTIDE SEQUENCE</scope>
    <source>
        <strain evidence="2">CCMP2058</strain>
    </source>
</reference>
<dbReference type="AlphaFoldDB" id="A0A7S0DHG1"/>
<dbReference type="SUPFAM" id="SSF54001">
    <property type="entry name" value="Cysteine proteinases"/>
    <property type="match status" value="1"/>
</dbReference>
<feature type="transmembrane region" description="Helical" evidence="1">
    <location>
        <begin position="125"/>
        <end position="146"/>
    </location>
</feature>
<gene>
    <name evidence="2" type="ORF">LAMO00422_LOCUS14065</name>
</gene>
<dbReference type="PANTHER" id="PTHR47112:SF1">
    <property type="entry name" value="PX DOMAIN-CONTAINING PROTEIN"/>
    <property type="match status" value="1"/>
</dbReference>
<feature type="transmembrane region" description="Helical" evidence="1">
    <location>
        <begin position="54"/>
        <end position="72"/>
    </location>
</feature>
<feature type="transmembrane region" description="Helical" evidence="1">
    <location>
        <begin position="282"/>
        <end position="302"/>
    </location>
</feature>
<sequence length="565" mass="61842">MARQMKIPPRLAGDYPVSNKEGSRCRMNQLISIGLAVSVTIVAVVYNSKLLSQAPYPYLVTLAQLLVIFVGTQVPRYTTTLFTSTNSTAGMSWWRYLWSVLMISILLASHMYLANIALMRLPISLIRMLNATQLIWFVLGMVLFGYEGSARSAGVHVAVTTAALLLICISSASHSDMKGLASQLGSNILFSLEILLAGTCLSDETTPNSNMNASLTLPGVMYHAAPWAALMMGIMWCTLESYTSDWEVIYSVGLPAFLFNGILTFAAMITVSSVSFTTSLPVITLSSIGSDAGVFIIASLLLNERLHWGSLIAVSLAWGSNFLFRRARERLVPGQRQPGIEGSSRGEWIPQARVPDLLNTGDIVLFTSVPALSMKGIGSAAVRLATFSTYDHVALVIKTQMNETFLIEALAEGVSVNEWHNFQDQDWHEEYCRISLRRLNWNKSGTGVSSRGSIVQRAALEEFADGVRGKKYGLNLCGLLCGCGVGEWNDAKRTYFCSELVGEGFKFIGLLPSKICTAQLVPGDFAEGKHLKLPEGASFGPEMKVHFDGRWEGFETATEFVLRSF</sequence>
<evidence type="ECO:0000313" key="2">
    <source>
        <dbReference type="EMBL" id="CAD8455121.1"/>
    </source>
</evidence>
<feature type="transmembrane region" description="Helical" evidence="1">
    <location>
        <begin position="308"/>
        <end position="324"/>
    </location>
</feature>
<name>A0A7S0DHG1_9EUKA</name>
<feature type="transmembrane region" description="Helical" evidence="1">
    <location>
        <begin position="30"/>
        <end position="48"/>
    </location>
</feature>
<protein>
    <submittedName>
        <fullName evidence="2">Uncharacterized protein</fullName>
    </submittedName>
</protein>
<feature type="transmembrane region" description="Helical" evidence="1">
    <location>
        <begin position="153"/>
        <end position="172"/>
    </location>
</feature>
<feature type="transmembrane region" description="Helical" evidence="1">
    <location>
        <begin position="93"/>
        <end position="113"/>
    </location>
</feature>
<keyword evidence="1" id="KW-0472">Membrane</keyword>